<sequence>MKPTTEISGTIIWGEEFEVISGTLYIEDGIIVDMIEEQVSDDMIIAPCFVNAHTHIGDSVIKDPPITNLDELVRPPDGLKHRILNKTPTVELINAMVSTLEDMKKTGTTAFIDFREGGVEGVNALRQAMAHVGNLQSMILGRPCDDLSKLLNVGDGIGLSGVNDMPPDELQEIVSAVKKSGKPFAIHAGEKDKTDIDAAFDLEPDFIVHLTSGSSSDFKRAFDQDCKIVVCPRSNLLTGAGMPDIKGMLKSGAVVGVGTDNVMLNSTNMFDEMKFISTIFLHDDRQVFKLCTLNGAEVSNMDNELGSIEAGKMAHLMVLNRKSYNLQGVRNHLSGIVRRARPDDIIQIIGVE</sequence>
<name>A0A811T4U5_9EURY</name>
<evidence type="ECO:0000313" key="3">
    <source>
        <dbReference type="Proteomes" id="UP000639006"/>
    </source>
</evidence>
<dbReference type="InterPro" id="IPR050287">
    <property type="entry name" value="MTA/SAH_deaminase"/>
</dbReference>
<dbReference type="AlphaFoldDB" id="A0A811T4U5"/>
<comment type="caution">
    <text evidence="2">The sequence shown here is derived from an EMBL/GenBank/DDBJ whole genome shotgun (WGS) entry which is preliminary data.</text>
</comment>
<keyword evidence="2" id="KW-0378">Hydrolase</keyword>
<dbReference type="NCBIfam" id="NF005552">
    <property type="entry name" value="PRK07213.1"/>
    <property type="match status" value="1"/>
</dbReference>
<dbReference type="EMBL" id="CAJHIQ010000010">
    <property type="protein sequence ID" value="CAD6492214.1"/>
    <property type="molecule type" value="Genomic_DNA"/>
</dbReference>
<feature type="domain" description="Amidohydrolase-related" evidence="1">
    <location>
        <begin position="44"/>
        <end position="321"/>
    </location>
</feature>
<gene>
    <name evidence="2" type="primary">dadD_2</name>
    <name evidence="2" type="ORF">DIAAKJNI_00248</name>
</gene>
<reference evidence="2" key="1">
    <citation type="submission" date="2020-10" db="EMBL/GenBank/DDBJ databases">
        <authorList>
            <person name="Hahn C.J."/>
            <person name="Laso-Perez R."/>
            <person name="Vulcano F."/>
            <person name="Vaziourakis K.-M."/>
            <person name="Stokke R."/>
            <person name="Steen I.H."/>
            <person name="Teske A."/>
            <person name="Boetius A."/>
            <person name="Liebeke M."/>
            <person name="Amann R."/>
            <person name="Knittel K."/>
        </authorList>
    </citation>
    <scope>NUCLEOTIDE SEQUENCE</scope>
    <source>
        <strain evidence="2">Gfbio:e3339647-f889-4370-9287-4fb5cb688e4c:AG392M11_GoMArc1</strain>
    </source>
</reference>
<dbReference type="GO" id="GO:0090614">
    <property type="term" value="F:5'-methylthioadenosine deaminase activity"/>
    <property type="evidence" value="ECO:0007669"/>
    <property type="project" value="UniProtKB-EC"/>
</dbReference>
<dbReference type="PANTHER" id="PTHR43794:SF5">
    <property type="entry name" value="CHLOROHYDROLASE FAMILY PROTEIN"/>
    <property type="match status" value="1"/>
</dbReference>
<dbReference type="InterPro" id="IPR032466">
    <property type="entry name" value="Metal_Hydrolase"/>
</dbReference>
<protein>
    <submittedName>
        <fullName evidence="2">5'-deoxyadenosine deaminase</fullName>
        <ecNumber evidence="2">3.5.4.31</ecNumber>
    </submittedName>
</protein>
<dbReference type="InterPro" id="IPR006680">
    <property type="entry name" value="Amidohydro-rel"/>
</dbReference>
<dbReference type="Pfam" id="PF01979">
    <property type="entry name" value="Amidohydro_1"/>
    <property type="match status" value="1"/>
</dbReference>
<dbReference type="EC" id="3.5.4.31" evidence="2"/>
<dbReference type="Gene3D" id="3.20.20.140">
    <property type="entry name" value="Metal-dependent hydrolases"/>
    <property type="match status" value="1"/>
</dbReference>
<evidence type="ECO:0000313" key="2">
    <source>
        <dbReference type="EMBL" id="CAD6492214.1"/>
    </source>
</evidence>
<proteinExistence type="predicted"/>
<accession>A0A811T4U5</accession>
<dbReference type="SUPFAM" id="SSF51556">
    <property type="entry name" value="Metallo-dependent hydrolases"/>
    <property type="match status" value="1"/>
</dbReference>
<organism evidence="2 3">
    <name type="scientific">Candidatus Argoarchaeum ethanivorans</name>
    <dbReference type="NCBI Taxonomy" id="2608793"/>
    <lineage>
        <taxon>Archaea</taxon>
        <taxon>Methanobacteriati</taxon>
        <taxon>Methanobacteriota</taxon>
        <taxon>Stenosarchaea group</taxon>
        <taxon>Methanomicrobia</taxon>
        <taxon>Methanosarcinales</taxon>
        <taxon>Methanosarcinales incertae sedis</taxon>
        <taxon>GOM Arc I cluster</taxon>
        <taxon>Candidatus Argoarchaeum</taxon>
    </lineage>
</organism>
<dbReference type="Proteomes" id="UP000639006">
    <property type="component" value="Unassembled WGS sequence"/>
</dbReference>
<evidence type="ECO:0000259" key="1">
    <source>
        <dbReference type="Pfam" id="PF01979"/>
    </source>
</evidence>
<dbReference type="PANTHER" id="PTHR43794">
    <property type="entry name" value="AMINOHYDROLASE SSNA-RELATED"/>
    <property type="match status" value="1"/>
</dbReference>